<dbReference type="Gene3D" id="1.25.40.10">
    <property type="entry name" value="Tetratricopeptide repeat domain"/>
    <property type="match status" value="1"/>
</dbReference>
<reference evidence="4 5" key="1">
    <citation type="submission" date="2017-04" db="EMBL/GenBank/DDBJ databases">
        <title>Complete genome sequence of Flavobacterium kingsejong AJ004.</title>
        <authorList>
            <person name="Lee P.C."/>
        </authorList>
    </citation>
    <scope>NUCLEOTIDE SEQUENCE [LARGE SCALE GENOMIC DNA]</scope>
    <source>
        <strain evidence="4 5">AJ004</strain>
    </source>
</reference>
<sequence>MKKILYIMLCLLSQCFWAQSAFDKGNDYYRKDQFDAAVEAYENVLKTGQHSPELYFNLGNAYYKLNKTAPSIYNYEKALLLKPNYEDAKNNLKFAKNRTIDEIKEIPKVGFEKLIHNFTASWSYDSWAWIAVVFAFVFLFVFAGYYFSQHTLFKRLFFAGMSIALLCGAIAVSAAYFEHSEYVNDRPAIVYAEILPVKGEPKTAAADSFLLHEGTKVNVVQELQGWKKIELTDGSQGWVESASIKELK</sequence>
<dbReference type="Proteomes" id="UP000244677">
    <property type="component" value="Chromosome"/>
</dbReference>
<evidence type="ECO:0000256" key="3">
    <source>
        <dbReference type="SAM" id="SignalP"/>
    </source>
</evidence>
<dbReference type="SMART" id="SM00028">
    <property type="entry name" value="TPR"/>
    <property type="match status" value="2"/>
</dbReference>
<proteinExistence type="predicted"/>
<keyword evidence="2" id="KW-0812">Transmembrane</keyword>
<keyword evidence="2" id="KW-0472">Membrane</keyword>
<dbReference type="Pfam" id="PF13414">
    <property type="entry name" value="TPR_11"/>
    <property type="match status" value="1"/>
</dbReference>
<evidence type="ECO:0000313" key="4">
    <source>
        <dbReference type="EMBL" id="AWG24439.1"/>
    </source>
</evidence>
<feature type="transmembrane region" description="Helical" evidence="2">
    <location>
        <begin position="156"/>
        <end position="177"/>
    </location>
</feature>
<dbReference type="Gene3D" id="2.30.30.40">
    <property type="entry name" value="SH3 Domains"/>
    <property type="match status" value="1"/>
</dbReference>
<keyword evidence="5" id="KW-1185">Reference proteome</keyword>
<dbReference type="InterPro" id="IPR010466">
    <property type="entry name" value="DUF1058"/>
</dbReference>
<protein>
    <submittedName>
        <fullName evidence="4">BatE protein</fullName>
    </submittedName>
</protein>
<dbReference type="AlphaFoldDB" id="A0A2S1LL60"/>
<organism evidence="4 5">
    <name type="scientific">Flavobacterium kingsejongi</name>
    <dbReference type="NCBI Taxonomy" id="1678728"/>
    <lineage>
        <taxon>Bacteria</taxon>
        <taxon>Pseudomonadati</taxon>
        <taxon>Bacteroidota</taxon>
        <taxon>Flavobacteriia</taxon>
        <taxon>Flavobacteriales</taxon>
        <taxon>Flavobacteriaceae</taxon>
        <taxon>Flavobacterium</taxon>
    </lineage>
</organism>
<evidence type="ECO:0000313" key="5">
    <source>
        <dbReference type="Proteomes" id="UP000244677"/>
    </source>
</evidence>
<keyword evidence="2" id="KW-1133">Transmembrane helix</keyword>
<dbReference type="Pfam" id="PF06347">
    <property type="entry name" value="SH3_4"/>
    <property type="match status" value="1"/>
</dbReference>
<dbReference type="InterPro" id="IPR019734">
    <property type="entry name" value="TPR_rpt"/>
</dbReference>
<evidence type="ECO:0000256" key="1">
    <source>
        <dbReference type="PROSITE-ProRule" id="PRU00339"/>
    </source>
</evidence>
<feature type="signal peptide" evidence="3">
    <location>
        <begin position="1"/>
        <end position="18"/>
    </location>
</feature>
<dbReference type="RefSeq" id="WP_108736080.1">
    <property type="nucleotide sequence ID" value="NZ_CP020919.1"/>
</dbReference>
<name>A0A2S1LL60_9FLAO</name>
<keyword evidence="1" id="KW-0802">TPR repeat</keyword>
<keyword evidence="3" id="KW-0732">Signal</keyword>
<dbReference type="SUPFAM" id="SSF48452">
    <property type="entry name" value="TPR-like"/>
    <property type="match status" value="1"/>
</dbReference>
<dbReference type="EMBL" id="CP020919">
    <property type="protein sequence ID" value="AWG24439.1"/>
    <property type="molecule type" value="Genomic_DNA"/>
</dbReference>
<feature type="transmembrane region" description="Helical" evidence="2">
    <location>
        <begin position="127"/>
        <end position="147"/>
    </location>
</feature>
<accession>A0A2S1LL60</accession>
<dbReference type="KEGG" id="fki:FK004_03920"/>
<feature type="repeat" description="TPR" evidence="1">
    <location>
        <begin position="52"/>
        <end position="85"/>
    </location>
</feature>
<dbReference type="OrthoDB" id="9776208at2"/>
<evidence type="ECO:0000256" key="2">
    <source>
        <dbReference type="SAM" id="Phobius"/>
    </source>
</evidence>
<dbReference type="PROSITE" id="PS50293">
    <property type="entry name" value="TPR_REGION"/>
    <property type="match status" value="1"/>
</dbReference>
<feature type="chain" id="PRO_5015460654" evidence="3">
    <location>
        <begin position="19"/>
        <end position="248"/>
    </location>
</feature>
<gene>
    <name evidence="4" type="ORF">FK004_03920</name>
</gene>
<dbReference type="InterPro" id="IPR011990">
    <property type="entry name" value="TPR-like_helical_dom_sf"/>
</dbReference>
<feature type="repeat" description="TPR" evidence="1">
    <location>
        <begin position="18"/>
        <end position="51"/>
    </location>
</feature>
<dbReference type="PROSITE" id="PS50005">
    <property type="entry name" value="TPR"/>
    <property type="match status" value="2"/>
</dbReference>